<comment type="caution">
    <text evidence="2">The sequence shown here is derived from an EMBL/GenBank/DDBJ whole genome shotgun (WGS) entry which is preliminary data.</text>
</comment>
<organism evidence="2 3">
    <name type="scientific">Kitasatospora phosalacinea</name>
    <dbReference type="NCBI Taxonomy" id="2065"/>
    <lineage>
        <taxon>Bacteria</taxon>
        <taxon>Bacillati</taxon>
        <taxon>Actinomycetota</taxon>
        <taxon>Actinomycetes</taxon>
        <taxon>Kitasatosporales</taxon>
        <taxon>Streptomycetaceae</taxon>
        <taxon>Kitasatospora</taxon>
    </lineage>
</organism>
<feature type="compositionally biased region" description="Basic and acidic residues" evidence="1">
    <location>
        <begin position="1"/>
        <end position="15"/>
    </location>
</feature>
<name>A0A9W6PN80_9ACTN</name>
<evidence type="ECO:0000313" key="3">
    <source>
        <dbReference type="Proteomes" id="UP001165143"/>
    </source>
</evidence>
<accession>A0A9W6PN80</accession>
<dbReference type="OrthoDB" id="9848176at2"/>
<dbReference type="EMBL" id="BSRX01000047">
    <property type="protein sequence ID" value="GLW58131.1"/>
    <property type="molecule type" value="Genomic_DNA"/>
</dbReference>
<dbReference type="RefSeq" id="WP_033252917.1">
    <property type="nucleotide sequence ID" value="NZ_BSRX01000047.1"/>
</dbReference>
<sequence>MPDKSESTADAETGRGRSPVREAAAALVSAHRLLGREFGALADEEQRTATSSKDRAATLRRKKHLLRDVSRHLAGAVSGAAVLVGLQELGADGQYPEDADGKPRTELTNLEAQDSDAYSWPMESLAKAIDALRQVYVPTVKNPDLAHPEDRQAMAEVVAHLRTAHDVLTAVMDEDEDETACLNGMLAELESTCAPLPVPQVDLVDLSDEDVIARVLADPRLAARTGRALRQQRQTPVGGAAS</sequence>
<dbReference type="AlphaFoldDB" id="A0A9W6PN80"/>
<proteinExistence type="predicted"/>
<protein>
    <submittedName>
        <fullName evidence="2">Uncharacterized protein</fullName>
    </submittedName>
</protein>
<reference evidence="2" key="1">
    <citation type="submission" date="2023-02" db="EMBL/GenBank/DDBJ databases">
        <title>Kitasatospora phosalacinea NBRC 14362.</title>
        <authorList>
            <person name="Ichikawa N."/>
            <person name="Sato H."/>
            <person name="Tonouchi N."/>
        </authorList>
    </citation>
    <scope>NUCLEOTIDE SEQUENCE</scope>
    <source>
        <strain evidence="2">NBRC 14362</strain>
    </source>
</reference>
<dbReference type="Proteomes" id="UP001165143">
    <property type="component" value="Unassembled WGS sequence"/>
</dbReference>
<gene>
    <name evidence="2" type="ORF">Kpho01_61420</name>
</gene>
<evidence type="ECO:0000313" key="2">
    <source>
        <dbReference type="EMBL" id="GLW58131.1"/>
    </source>
</evidence>
<evidence type="ECO:0000256" key="1">
    <source>
        <dbReference type="SAM" id="MobiDB-lite"/>
    </source>
</evidence>
<feature type="region of interest" description="Disordered" evidence="1">
    <location>
        <begin position="1"/>
        <end position="23"/>
    </location>
</feature>